<sequence>MSSTSPELSDFHSKPTVSNAFRAWLVHAQTTMSGPEYESAKNFARAFQIWFDKECEESETSENTALDDISVSGWCLRFVEDVELPIDPVHARLYPETKTTHVARNCRHMVNFLVRLEKITGKDILHSSKECALLIDINRIRRALWVLWRYELFLVPKVGSGKPLIDRSQALDGNFRITSIGESFVIAYDTKGEAEPVPLKIQAPRACCSILRVGDTLGALIRPAGQGNYWAVVAATDVESRLHNTVGYGEIRAVPVDSVIYKKRSRALAKVPIPQDAFDNEVYSEEWFAVREKDFGSDDEVKLVWECDSDEG</sequence>
<accession>A0A9P5XYK7</accession>
<dbReference type="OrthoDB" id="3197986at2759"/>
<dbReference type="EMBL" id="MU150323">
    <property type="protein sequence ID" value="KAF9459135.1"/>
    <property type="molecule type" value="Genomic_DNA"/>
</dbReference>
<comment type="caution">
    <text evidence="1">The sequence shown here is derived from an EMBL/GenBank/DDBJ whole genome shotgun (WGS) entry which is preliminary data.</text>
</comment>
<reference evidence="1" key="1">
    <citation type="submission" date="2020-11" db="EMBL/GenBank/DDBJ databases">
        <authorList>
            <consortium name="DOE Joint Genome Institute"/>
            <person name="Ahrendt S."/>
            <person name="Riley R."/>
            <person name="Andreopoulos W."/>
            <person name="Labutti K."/>
            <person name="Pangilinan J."/>
            <person name="Ruiz-Duenas F.J."/>
            <person name="Barrasa J.M."/>
            <person name="Sanchez-Garcia M."/>
            <person name="Camarero S."/>
            <person name="Miyauchi S."/>
            <person name="Serrano A."/>
            <person name="Linde D."/>
            <person name="Babiker R."/>
            <person name="Drula E."/>
            <person name="Ayuso-Fernandez I."/>
            <person name="Pacheco R."/>
            <person name="Padilla G."/>
            <person name="Ferreira P."/>
            <person name="Barriuso J."/>
            <person name="Kellner H."/>
            <person name="Castanera R."/>
            <person name="Alfaro M."/>
            <person name="Ramirez L."/>
            <person name="Pisabarro A.G."/>
            <person name="Kuo A."/>
            <person name="Tritt A."/>
            <person name="Lipzen A."/>
            <person name="He G."/>
            <person name="Yan M."/>
            <person name="Ng V."/>
            <person name="Cullen D."/>
            <person name="Martin F."/>
            <person name="Rosso M.-N."/>
            <person name="Henrissat B."/>
            <person name="Hibbett D."/>
            <person name="Martinez A.T."/>
            <person name="Grigoriev I.V."/>
        </authorList>
    </citation>
    <scope>NUCLEOTIDE SEQUENCE</scope>
    <source>
        <strain evidence="1">CBS 247.69</strain>
    </source>
</reference>
<dbReference type="AlphaFoldDB" id="A0A9P5XYK7"/>
<keyword evidence="2" id="KW-1185">Reference proteome</keyword>
<dbReference type="Proteomes" id="UP000807353">
    <property type="component" value="Unassembled WGS sequence"/>
</dbReference>
<evidence type="ECO:0000313" key="1">
    <source>
        <dbReference type="EMBL" id="KAF9459135.1"/>
    </source>
</evidence>
<proteinExistence type="predicted"/>
<protein>
    <submittedName>
        <fullName evidence="1">Uncharacterized protein</fullName>
    </submittedName>
</protein>
<name>A0A9P5XYK7_9AGAR</name>
<organism evidence="1 2">
    <name type="scientific">Collybia nuda</name>
    <dbReference type="NCBI Taxonomy" id="64659"/>
    <lineage>
        <taxon>Eukaryota</taxon>
        <taxon>Fungi</taxon>
        <taxon>Dikarya</taxon>
        <taxon>Basidiomycota</taxon>
        <taxon>Agaricomycotina</taxon>
        <taxon>Agaricomycetes</taxon>
        <taxon>Agaricomycetidae</taxon>
        <taxon>Agaricales</taxon>
        <taxon>Tricholomatineae</taxon>
        <taxon>Clitocybaceae</taxon>
        <taxon>Collybia</taxon>
    </lineage>
</organism>
<gene>
    <name evidence="1" type="ORF">BDZ94DRAFT_1060742</name>
</gene>
<evidence type="ECO:0000313" key="2">
    <source>
        <dbReference type="Proteomes" id="UP000807353"/>
    </source>
</evidence>